<sequence>MVERENGDAEKSSSDEEMETEDTETNRMEAAALARKKRLLEMKSRMNGIEMKEEDYKEEEEATKKSKAEAPHFRSYQPVSEEIGKVEQPVPKLDVVEEVIASHLEDTKNVKPVETVDLSTLAPKKVDWDLKRDIEKKLQKLERRTQKCIAEMIRQRLAEGKGDLASTVNAGV</sequence>
<dbReference type="GO" id="GO:0071014">
    <property type="term" value="C:post-mRNA release spliceosomal complex"/>
    <property type="evidence" value="ECO:0007669"/>
    <property type="project" value="TreeGrafter"/>
</dbReference>
<dbReference type="EMBL" id="CATQJL010000305">
    <property type="protein sequence ID" value="CAJ0603811.1"/>
    <property type="molecule type" value="Genomic_DNA"/>
</dbReference>
<organism evidence="2 3">
    <name type="scientific">Cylicocyclus nassatus</name>
    <name type="common">Nematode worm</name>
    <dbReference type="NCBI Taxonomy" id="53992"/>
    <lineage>
        <taxon>Eukaryota</taxon>
        <taxon>Metazoa</taxon>
        <taxon>Ecdysozoa</taxon>
        <taxon>Nematoda</taxon>
        <taxon>Chromadorea</taxon>
        <taxon>Rhabditida</taxon>
        <taxon>Rhabditina</taxon>
        <taxon>Rhabditomorpha</taxon>
        <taxon>Strongyloidea</taxon>
        <taxon>Strongylidae</taxon>
        <taxon>Cylicocyclus</taxon>
    </lineage>
</organism>
<protein>
    <recommendedName>
        <fullName evidence="4">Coiled-coil domain-containing protein 12</fullName>
    </recommendedName>
</protein>
<feature type="region of interest" description="Disordered" evidence="1">
    <location>
        <begin position="50"/>
        <end position="82"/>
    </location>
</feature>
<dbReference type="PANTHER" id="PTHR31551:SF1">
    <property type="entry name" value="COILED-COIL DOMAIN-CONTAINING PROTEIN 12"/>
    <property type="match status" value="1"/>
</dbReference>
<evidence type="ECO:0000313" key="3">
    <source>
        <dbReference type="Proteomes" id="UP001176961"/>
    </source>
</evidence>
<name>A0AA36H472_CYLNA</name>
<accession>A0AA36H472</accession>
<feature type="region of interest" description="Disordered" evidence="1">
    <location>
        <begin position="1"/>
        <end position="29"/>
    </location>
</feature>
<dbReference type="Pfam" id="PF08315">
    <property type="entry name" value="cwf18"/>
    <property type="match status" value="1"/>
</dbReference>
<dbReference type="Proteomes" id="UP001176961">
    <property type="component" value="Unassembled WGS sequence"/>
</dbReference>
<gene>
    <name evidence="2" type="ORF">CYNAS_LOCUS15794</name>
</gene>
<dbReference type="AlphaFoldDB" id="A0AA36H472"/>
<evidence type="ECO:0008006" key="4">
    <source>
        <dbReference type="Google" id="ProtNLM"/>
    </source>
</evidence>
<proteinExistence type="predicted"/>
<comment type="caution">
    <text evidence="2">The sequence shown here is derived from an EMBL/GenBank/DDBJ whole genome shotgun (WGS) entry which is preliminary data.</text>
</comment>
<evidence type="ECO:0000313" key="2">
    <source>
        <dbReference type="EMBL" id="CAJ0603811.1"/>
    </source>
</evidence>
<keyword evidence="3" id="KW-1185">Reference proteome</keyword>
<reference evidence="2" key="1">
    <citation type="submission" date="2023-07" db="EMBL/GenBank/DDBJ databases">
        <authorList>
            <consortium name="CYATHOMIX"/>
        </authorList>
    </citation>
    <scope>NUCLEOTIDE SEQUENCE</scope>
    <source>
        <strain evidence="2">N/A</strain>
    </source>
</reference>
<dbReference type="PANTHER" id="PTHR31551">
    <property type="entry name" value="PRE-MRNA-SPLICING FACTOR CWF18"/>
    <property type="match status" value="1"/>
</dbReference>
<dbReference type="GO" id="GO:0005684">
    <property type="term" value="C:U2-type spliceosomal complex"/>
    <property type="evidence" value="ECO:0007669"/>
    <property type="project" value="TreeGrafter"/>
</dbReference>
<feature type="compositionally biased region" description="Basic and acidic residues" evidence="1">
    <location>
        <begin position="62"/>
        <end position="72"/>
    </location>
</feature>
<dbReference type="InterPro" id="IPR013169">
    <property type="entry name" value="mRNA_splic_Cwf18-like"/>
</dbReference>
<evidence type="ECO:0000256" key="1">
    <source>
        <dbReference type="SAM" id="MobiDB-lite"/>
    </source>
</evidence>
<feature type="compositionally biased region" description="Basic and acidic residues" evidence="1">
    <location>
        <begin position="1"/>
        <end position="14"/>
    </location>
</feature>